<dbReference type="GO" id="GO:0008713">
    <property type="term" value="F:ADP-heptose-lipopolysaccharide heptosyltransferase activity"/>
    <property type="evidence" value="ECO:0007669"/>
    <property type="project" value="TreeGrafter"/>
</dbReference>
<evidence type="ECO:0000313" key="3">
    <source>
        <dbReference type="EMBL" id="QJR80620.1"/>
    </source>
</evidence>
<protein>
    <submittedName>
        <fullName evidence="3">Glycosyltransferase family 9 protein</fullName>
    </submittedName>
</protein>
<dbReference type="SUPFAM" id="SSF53756">
    <property type="entry name" value="UDP-Glycosyltransferase/glycogen phosphorylase"/>
    <property type="match status" value="1"/>
</dbReference>
<proteinExistence type="predicted"/>
<dbReference type="InterPro" id="IPR002201">
    <property type="entry name" value="Glyco_trans_9"/>
</dbReference>
<gene>
    <name evidence="3" type="ORF">CA267_007425</name>
</gene>
<dbReference type="Gene3D" id="3.40.50.2000">
    <property type="entry name" value="Glycogen Phosphorylase B"/>
    <property type="match status" value="2"/>
</dbReference>
<dbReference type="EMBL" id="CP052766">
    <property type="protein sequence ID" value="QJR80620.1"/>
    <property type="molecule type" value="Genomic_DNA"/>
</dbReference>
<dbReference type="Pfam" id="PF01075">
    <property type="entry name" value="Glyco_transf_9"/>
    <property type="match status" value="1"/>
</dbReference>
<dbReference type="AlphaFoldDB" id="A0A6M4MDB6"/>
<sequence length="373" mass="42923">MKTKVRYNSPIFGNMMPALIDRFRNARRVLYMSHLALGDYLYQRTFLQQLKEAFPHIVLDVWFDDFRRVGKSWQQGRNDIMSEWLKTEPFIDAFYPLVSCRQERLAQFRQAKEKQYDIVLFIGTARSYRFAYYARRIGGENAYCAGVVEDAAWSPVRHWFFRHLDLCIQDTAKTRKTYVLQYYGDLFRQLTGIHPVTELSPLKIPETSAKKVAVQLKEWHARFNTRMALMVNAVSTTPKRDYPWKKMADVLERLYRQKPGCLFIVNTPPHLVDEVEAQVNQLHAGKGIPCVCFTSQTGVDELSALVDKVDGVLSVETAIIHFAAAVGTPLVALMRQKTSNWCPPSAQKALFSPTYVDEISVSDVTNACLQYLL</sequence>
<dbReference type="PANTHER" id="PTHR30160">
    <property type="entry name" value="TETRAACYLDISACCHARIDE 4'-KINASE-RELATED"/>
    <property type="match status" value="1"/>
</dbReference>
<evidence type="ECO:0000256" key="1">
    <source>
        <dbReference type="ARBA" id="ARBA00022676"/>
    </source>
</evidence>
<name>A0A6M4MDB6_9ALTE</name>
<organism evidence="3 4">
    <name type="scientific">Alteromonas pelagimontana</name>
    <dbReference type="NCBI Taxonomy" id="1858656"/>
    <lineage>
        <taxon>Bacteria</taxon>
        <taxon>Pseudomonadati</taxon>
        <taxon>Pseudomonadota</taxon>
        <taxon>Gammaproteobacteria</taxon>
        <taxon>Alteromonadales</taxon>
        <taxon>Alteromonadaceae</taxon>
        <taxon>Alteromonas/Salinimonas group</taxon>
        <taxon>Alteromonas</taxon>
    </lineage>
</organism>
<keyword evidence="2 3" id="KW-0808">Transferase</keyword>
<accession>A0A6M4MDB6</accession>
<dbReference type="OrthoDB" id="7051822at2"/>
<dbReference type="Proteomes" id="UP000219285">
    <property type="component" value="Chromosome"/>
</dbReference>
<reference evidence="4" key="1">
    <citation type="submission" date="2014-12" db="EMBL/GenBank/DDBJ databases">
        <title>Complete genome sequence of a multi-drug resistant Klebsiella pneumoniae.</title>
        <authorList>
            <person name="Hua X."/>
            <person name="Chen Q."/>
            <person name="Li X."/>
            <person name="Feng Y."/>
            <person name="Ruan Z."/>
            <person name="Yu Y."/>
        </authorList>
    </citation>
    <scope>NUCLEOTIDE SEQUENCE [LARGE SCALE GENOMIC DNA]</scope>
    <source>
        <strain evidence="4">5.12</strain>
    </source>
</reference>
<dbReference type="GO" id="GO:0009244">
    <property type="term" value="P:lipopolysaccharide core region biosynthetic process"/>
    <property type="evidence" value="ECO:0007669"/>
    <property type="project" value="TreeGrafter"/>
</dbReference>
<keyword evidence="1" id="KW-0328">Glycosyltransferase</keyword>
<dbReference type="GO" id="GO:0005829">
    <property type="term" value="C:cytosol"/>
    <property type="evidence" value="ECO:0007669"/>
    <property type="project" value="TreeGrafter"/>
</dbReference>
<evidence type="ECO:0000256" key="2">
    <source>
        <dbReference type="ARBA" id="ARBA00022679"/>
    </source>
</evidence>
<keyword evidence="4" id="KW-1185">Reference proteome</keyword>
<dbReference type="RefSeq" id="WP_075608074.1">
    <property type="nucleotide sequence ID" value="NZ_CP052766.1"/>
</dbReference>
<dbReference type="PANTHER" id="PTHR30160:SF7">
    <property type="entry name" value="ADP-HEPTOSE--LPS HEPTOSYLTRANSFERASE 2"/>
    <property type="match status" value="1"/>
</dbReference>
<evidence type="ECO:0000313" key="4">
    <source>
        <dbReference type="Proteomes" id="UP000219285"/>
    </source>
</evidence>
<reference evidence="3 4" key="2">
    <citation type="submission" date="2020-04" db="EMBL/GenBank/DDBJ databases">
        <title>Complete genome sequence of Alteromonas pelagimontana 5.12T.</title>
        <authorList>
            <person name="Sinha R.K."/>
            <person name="Krishnan K.P."/>
            <person name="Kurian J.P."/>
        </authorList>
    </citation>
    <scope>NUCLEOTIDE SEQUENCE [LARGE SCALE GENOMIC DNA]</scope>
    <source>
        <strain evidence="3 4">5.12</strain>
    </source>
</reference>
<dbReference type="InterPro" id="IPR051199">
    <property type="entry name" value="LPS_LOS_Heptosyltrfase"/>
</dbReference>
<dbReference type="KEGG" id="apel:CA267_007425"/>